<dbReference type="PANTHER" id="PTHR33514:SF13">
    <property type="entry name" value="PROTEIN ABCI12, CHLOROPLASTIC"/>
    <property type="match status" value="1"/>
</dbReference>
<dbReference type="HOGENOM" id="CLU_056469_2_3_9"/>
<dbReference type="Proteomes" id="UP000013085">
    <property type="component" value="Unassembled WGS sequence"/>
</dbReference>
<dbReference type="AlphaFoldDB" id="A0A0E2H292"/>
<dbReference type="GeneID" id="57960502"/>
<evidence type="ECO:0000313" key="6">
    <source>
        <dbReference type="EMBL" id="ENZ07341.1"/>
    </source>
</evidence>
<comment type="caution">
    <text evidence="6">The sequence shown here is derived from an EMBL/GenBank/DDBJ whole genome shotgun (WGS) entry which is preliminary data.</text>
</comment>
<evidence type="ECO:0000256" key="2">
    <source>
        <dbReference type="ARBA" id="ARBA00022692"/>
    </source>
</evidence>
<evidence type="ECO:0008006" key="8">
    <source>
        <dbReference type="Google" id="ProtNLM"/>
    </source>
</evidence>
<organism evidence="6 7">
    <name type="scientific">[Clostridium] clostridioforme 90A8</name>
    <dbReference type="NCBI Taxonomy" id="999408"/>
    <lineage>
        <taxon>Bacteria</taxon>
        <taxon>Bacillati</taxon>
        <taxon>Bacillota</taxon>
        <taxon>Clostridia</taxon>
        <taxon>Lachnospirales</taxon>
        <taxon>Lachnospiraceae</taxon>
        <taxon>Enterocloster</taxon>
    </lineage>
</organism>
<dbReference type="Pfam" id="PF02361">
    <property type="entry name" value="CbiQ"/>
    <property type="match status" value="1"/>
</dbReference>
<evidence type="ECO:0000256" key="1">
    <source>
        <dbReference type="ARBA" id="ARBA00004141"/>
    </source>
</evidence>
<dbReference type="GO" id="GO:0005886">
    <property type="term" value="C:plasma membrane"/>
    <property type="evidence" value="ECO:0007669"/>
    <property type="project" value="TreeGrafter"/>
</dbReference>
<proteinExistence type="predicted"/>
<evidence type="ECO:0000313" key="7">
    <source>
        <dbReference type="Proteomes" id="UP000013085"/>
    </source>
</evidence>
<feature type="transmembrane region" description="Helical" evidence="5">
    <location>
        <begin position="236"/>
        <end position="254"/>
    </location>
</feature>
<feature type="transmembrane region" description="Helical" evidence="5">
    <location>
        <begin position="65"/>
        <end position="83"/>
    </location>
</feature>
<comment type="subcellular location">
    <subcellularLocation>
        <location evidence="1">Membrane</location>
        <topology evidence="1">Multi-pass membrane protein</topology>
    </subcellularLocation>
</comment>
<keyword evidence="4 5" id="KW-0472">Membrane</keyword>
<dbReference type="CDD" id="cd16914">
    <property type="entry name" value="EcfT"/>
    <property type="match status" value="1"/>
</dbReference>
<evidence type="ECO:0000256" key="4">
    <source>
        <dbReference type="ARBA" id="ARBA00023136"/>
    </source>
</evidence>
<keyword evidence="2 5" id="KW-0812">Transmembrane</keyword>
<dbReference type="RefSeq" id="WP_002587769.1">
    <property type="nucleotide sequence ID" value="NZ_KB850993.1"/>
</dbReference>
<reference evidence="6 7" key="1">
    <citation type="submission" date="2013-01" db="EMBL/GenBank/DDBJ databases">
        <title>The Genome Sequence of Clostridium clostridioforme 90A8.</title>
        <authorList>
            <consortium name="The Broad Institute Genome Sequencing Platform"/>
            <person name="Earl A."/>
            <person name="Ward D."/>
            <person name="Feldgarden M."/>
            <person name="Gevers D."/>
            <person name="Courvalin P."/>
            <person name="Lambert T."/>
            <person name="Walker B."/>
            <person name="Young S.K."/>
            <person name="Zeng Q."/>
            <person name="Gargeya S."/>
            <person name="Fitzgerald M."/>
            <person name="Haas B."/>
            <person name="Abouelleil A."/>
            <person name="Alvarado L."/>
            <person name="Arachchi H.M."/>
            <person name="Berlin A.M."/>
            <person name="Chapman S.B."/>
            <person name="Dewar J."/>
            <person name="Goldberg J."/>
            <person name="Griggs A."/>
            <person name="Gujja S."/>
            <person name="Hansen M."/>
            <person name="Howarth C."/>
            <person name="Imamovic A."/>
            <person name="Larimer J."/>
            <person name="McCowan C."/>
            <person name="Murphy C."/>
            <person name="Neiman D."/>
            <person name="Pearson M."/>
            <person name="Priest M."/>
            <person name="Roberts A."/>
            <person name="Saif S."/>
            <person name="Shea T."/>
            <person name="Sisk P."/>
            <person name="Sykes S."/>
            <person name="Wortman J."/>
            <person name="Nusbaum C."/>
            <person name="Birren B."/>
        </authorList>
    </citation>
    <scope>NUCLEOTIDE SEQUENCE [LARGE SCALE GENOMIC DNA]</scope>
    <source>
        <strain evidence="6 7">90A8</strain>
    </source>
</reference>
<accession>A0A0E2H292</accession>
<dbReference type="PANTHER" id="PTHR33514">
    <property type="entry name" value="PROTEIN ABCI12, CHLOROPLASTIC"/>
    <property type="match status" value="1"/>
</dbReference>
<sequence>MKSISLYEEKNSFLNRLSPESKILYVLSAVFIPIFMGNHMVSTGFILLSALLLFGSGVIRKTIPILGVSGFVVLTVLLIQGLFRAGNETALFGILGLTFYKEGLMFALDIAINVFNIILCFCVLVLCTKPSDMIENFVRRGFSPRFGYVFISLFQLIPQMTEKMATITDAQKSRGMETEGSLLVRMKAFLPLISPVIMSSFIDTKERAIALEVRGFNAKNRKTFLNEQHTTTLDKVIQGFLILGIVGAIGWRIMTWLR</sequence>
<evidence type="ECO:0000256" key="3">
    <source>
        <dbReference type="ARBA" id="ARBA00022989"/>
    </source>
</evidence>
<keyword evidence="3 5" id="KW-1133">Transmembrane helix</keyword>
<protein>
    <recommendedName>
        <fullName evidence="8">Cobalt/nickel ABC transporter permease</fullName>
    </recommendedName>
</protein>
<name>A0A0E2H292_9FIRM</name>
<dbReference type="EMBL" id="AGYR01000068">
    <property type="protein sequence ID" value="ENZ07341.1"/>
    <property type="molecule type" value="Genomic_DNA"/>
</dbReference>
<gene>
    <name evidence="6" type="ORF">HMPREF1090_05194</name>
</gene>
<feature type="transmembrane region" description="Helical" evidence="5">
    <location>
        <begin position="103"/>
        <end position="127"/>
    </location>
</feature>
<evidence type="ECO:0000256" key="5">
    <source>
        <dbReference type="SAM" id="Phobius"/>
    </source>
</evidence>
<dbReference type="InterPro" id="IPR003339">
    <property type="entry name" value="ABC/ECF_trnsptr_transmembrane"/>
</dbReference>
<dbReference type="PATRIC" id="fig|999408.3.peg.5585"/>
<feature type="transmembrane region" description="Helical" evidence="5">
    <location>
        <begin position="23"/>
        <end position="53"/>
    </location>
</feature>